<sequence>MGLLSKISRKFKCASDSKHSLPAAPNLLNLQFTVLKPNTIWTTDITYIRTQQEWLYLCVMLDLFSRRVVSWQTSHRIDRQLVCDTFNYSMARQGYPKGVMVHSDQGSQYCNGSVYLTRKEAQTTLFEYIEI</sequence>
<dbReference type="PANTHER" id="PTHR46889:SF4">
    <property type="entry name" value="TRANSPOSASE INSO FOR INSERTION SEQUENCE ELEMENT IS911B-RELATED"/>
    <property type="match status" value="1"/>
</dbReference>
<reference evidence="2 3" key="1">
    <citation type="submission" date="2013-06" db="EMBL/GenBank/DDBJ databases">
        <title>The Genome Sequence of Acinetobacter rudis CIP 110305.</title>
        <authorList>
            <consortium name="The Broad Institute Genome Sequencing Platform"/>
            <consortium name="The Broad Institute Genome Sequencing Center for Infectious Disease"/>
            <person name="Cerqueira G."/>
            <person name="Feldgarden M."/>
            <person name="Courvalin P."/>
            <person name="Perichon B."/>
            <person name="Grillot-Courvalin C."/>
            <person name="Clermont D."/>
            <person name="Rocha E."/>
            <person name="Yoon E.-J."/>
            <person name="Nemec A."/>
            <person name="Young S.K."/>
            <person name="Zeng Q."/>
            <person name="Gargeya S."/>
            <person name="Fitzgerald M."/>
            <person name="Abouelleil A."/>
            <person name="Alvarado L."/>
            <person name="Berlin A.M."/>
            <person name="Chapman S.B."/>
            <person name="Dewar J."/>
            <person name="Goldberg J."/>
            <person name="Griggs A."/>
            <person name="Gujja S."/>
            <person name="Hansen M."/>
            <person name="Howarth C."/>
            <person name="Imamovic A."/>
            <person name="Larimer J."/>
            <person name="McCowan C."/>
            <person name="Murphy C."/>
            <person name="Pearson M."/>
            <person name="Priest M."/>
            <person name="Roberts A."/>
            <person name="Saif S."/>
            <person name="Shea T."/>
            <person name="Sykes S."/>
            <person name="Wortman J."/>
            <person name="Nusbaum C."/>
            <person name="Birren B."/>
        </authorList>
    </citation>
    <scope>NUCLEOTIDE SEQUENCE [LARGE SCALE GENOMIC DNA]</scope>
    <source>
        <strain evidence="2 3">CIP 110305</strain>
    </source>
</reference>
<comment type="caution">
    <text evidence="2">The sequence shown here is derived from an EMBL/GenBank/DDBJ whole genome shotgun (WGS) entry which is preliminary data.</text>
</comment>
<evidence type="ECO:0000259" key="1">
    <source>
        <dbReference type="PROSITE" id="PS50994"/>
    </source>
</evidence>
<keyword evidence="3" id="KW-1185">Reference proteome</keyword>
<feature type="domain" description="Integrase catalytic" evidence="1">
    <location>
        <begin position="33"/>
        <end position="131"/>
    </location>
</feature>
<dbReference type="InterPro" id="IPR050900">
    <property type="entry name" value="Transposase_IS3/IS150/IS904"/>
</dbReference>
<organism evidence="2 3">
    <name type="scientific">Acinetobacter rudis CIP 110305</name>
    <dbReference type="NCBI Taxonomy" id="421052"/>
    <lineage>
        <taxon>Bacteria</taxon>
        <taxon>Pseudomonadati</taxon>
        <taxon>Pseudomonadota</taxon>
        <taxon>Gammaproteobacteria</taxon>
        <taxon>Moraxellales</taxon>
        <taxon>Moraxellaceae</taxon>
        <taxon>Acinetobacter</taxon>
    </lineage>
</organism>
<dbReference type="GO" id="GO:0015074">
    <property type="term" value="P:DNA integration"/>
    <property type="evidence" value="ECO:0007669"/>
    <property type="project" value="InterPro"/>
</dbReference>
<evidence type="ECO:0000313" key="3">
    <source>
        <dbReference type="Proteomes" id="UP000014568"/>
    </source>
</evidence>
<dbReference type="InterPro" id="IPR036397">
    <property type="entry name" value="RNaseH_sf"/>
</dbReference>
<dbReference type="HOGENOM" id="CLU_027402_14_2_6"/>
<name>S3NK87_9GAMM</name>
<dbReference type="AlphaFoldDB" id="S3NK87"/>
<dbReference type="eggNOG" id="COG2801">
    <property type="taxonomic scope" value="Bacteria"/>
</dbReference>
<dbReference type="InterPro" id="IPR001584">
    <property type="entry name" value="Integrase_cat-core"/>
</dbReference>
<gene>
    <name evidence="2" type="ORF">F945_01426</name>
</gene>
<dbReference type="Gene3D" id="3.30.420.10">
    <property type="entry name" value="Ribonuclease H-like superfamily/Ribonuclease H"/>
    <property type="match status" value="1"/>
</dbReference>
<dbReference type="EMBL" id="ATGI01000017">
    <property type="protein sequence ID" value="EPF74659.1"/>
    <property type="molecule type" value="Genomic_DNA"/>
</dbReference>
<protein>
    <recommendedName>
        <fullName evidence="1">Integrase catalytic domain-containing protein</fullName>
    </recommendedName>
</protein>
<dbReference type="Pfam" id="PF00665">
    <property type="entry name" value="rve"/>
    <property type="match status" value="1"/>
</dbReference>
<dbReference type="PATRIC" id="fig|421052.3.peg.1385"/>
<dbReference type="Proteomes" id="UP000014568">
    <property type="component" value="Unassembled WGS sequence"/>
</dbReference>
<dbReference type="SUPFAM" id="SSF53098">
    <property type="entry name" value="Ribonuclease H-like"/>
    <property type="match status" value="1"/>
</dbReference>
<accession>S3NK87</accession>
<proteinExistence type="predicted"/>
<dbReference type="PROSITE" id="PS50994">
    <property type="entry name" value="INTEGRASE"/>
    <property type="match status" value="1"/>
</dbReference>
<dbReference type="PANTHER" id="PTHR46889">
    <property type="entry name" value="TRANSPOSASE INSF FOR INSERTION SEQUENCE IS3B-RELATED"/>
    <property type="match status" value="1"/>
</dbReference>
<evidence type="ECO:0000313" key="2">
    <source>
        <dbReference type="EMBL" id="EPF74659.1"/>
    </source>
</evidence>
<dbReference type="GO" id="GO:0003676">
    <property type="term" value="F:nucleic acid binding"/>
    <property type="evidence" value="ECO:0007669"/>
    <property type="project" value="InterPro"/>
</dbReference>
<dbReference type="InterPro" id="IPR012337">
    <property type="entry name" value="RNaseH-like_sf"/>
</dbReference>